<dbReference type="AlphaFoldDB" id="A0AAD7W721"/>
<feature type="region of interest" description="Disordered" evidence="1">
    <location>
        <begin position="83"/>
        <end position="105"/>
    </location>
</feature>
<sequence length="158" mass="17391">MATELLKAEGQKSQLTDIRRATASIEGKLSEVLGRLSDVEGRLGFLEDAAAEAKANPAATEVESFCRRLDEITITHWLNEDTIDHNKQAAAPPTKSGPKSGKHAKLETDVTDFLKDWLKDLPTIAEAQRPTKTRSSITQAQPSPNYIGNINRQLQLLE</sequence>
<reference evidence="2" key="1">
    <citation type="journal article" date="2023" name="Science">
        <title>Genome structures resolve the early diversification of teleost fishes.</title>
        <authorList>
            <person name="Parey E."/>
            <person name="Louis A."/>
            <person name="Montfort J."/>
            <person name="Bouchez O."/>
            <person name="Roques C."/>
            <person name="Iampietro C."/>
            <person name="Lluch J."/>
            <person name="Castinel A."/>
            <person name="Donnadieu C."/>
            <person name="Desvignes T."/>
            <person name="Floi Bucao C."/>
            <person name="Jouanno E."/>
            <person name="Wen M."/>
            <person name="Mejri S."/>
            <person name="Dirks R."/>
            <person name="Jansen H."/>
            <person name="Henkel C."/>
            <person name="Chen W.J."/>
            <person name="Zahm M."/>
            <person name="Cabau C."/>
            <person name="Klopp C."/>
            <person name="Thompson A.W."/>
            <person name="Robinson-Rechavi M."/>
            <person name="Braasch I."/>
            <person name="Lecointre G."/>
            <person name="Bobe J."/>
            <person name="Postlethwait J.H."/>
            <person name="Berthelot C."/>
            <person name="Roest Crollius H."/>
            <person name="Guiguen Y."/>
        </authorList>
    </citation>
    <scope>NUCLEOTIDE SEQUENCE</scope>
    <source>
        <strain evidence="2">NC1722</strain>
    </source>
</reference>
<name>A0AAD7W721_9TELE</name>
<keyword evidence="3" id="KW-1185">Reference proteome</keyword>
<evidence type="ECO:0000313" key="3">
    <source>
        <dbReference type="Proteomes" id="UP001221898"/>
    </source>
</evidence>
<evidence type="ECO:0000256" key="1">
    <source>
        <dbReference type="SAM" id="MobiDB-lite"/>
    </source>
</evidence>
<feature type="region of interest" description="Disordered" evidence="1">
    <location>
        <begin position="125"/>
        <end position="147"/>
    </location>
</feature>
<dbReference type="Proteomes" id="UP001221898">
    <property type="component" value="Unassembled WGS sequence"/>
</dbReference>
<feature type="compositionally biased region" description="Polar residues" evidence="1">
    <location>
        <begin position="133"/>
        <end position="147"/>
    </location>
</feature>
<gene>
    <name evidence="2" type="ORF">AAFF_G00168680</name>
</gene>
<accession>A0AAD7W721</accession>
<organism evidence="2 3">
    <name type="scientific">Aldrovandia affinis</name>
    <dbReference type="NCBI Taxonomy" id="143900"/>
    <lineage>
        <taxon>Eukaryota</taxon>
        <taxon>Metazoa</taxon>
        <taxon>Chordata</taxon>
        <taxon>Craniata</taxon>
        <taxon>Vertebrata</taxon>
        <taxon>Euteleostomi</taxon>
        <taxon>Actinopterygii</taxon>
        <taxon>Neopterygii</taxon>
        <taxon>Teleostei</taxon>
        <taxon>Notacanthiformes</taxon>
        <taxon>Halosauridae</taxon>
        <taxon>Aldrovandia</taxon>
    </lineage>
</organism>
<comment type="caution">
    <text evidence="2">The sequence shown here is derived from an EMBL/GenBank/DDBJ whole genome shotgun (WGS) entry which is preliminary data.</text>
</comment>
<dbReference type="EMBL" id="JAINUG010000225">
    <property type="protein sequence ID" value="KAJ8386636.1"/>
    <property type="molecule type" value="Genomic_DNA"/>
</dbReference>
<protein>
    <submittedName>
        <fullName evidence="2">Uncharacterized protein</fullName>
    </submittedName>
</protein>
<proteinExistence type="predicted"/>
<evidence type="ECO:0000313" key="2">
    <source>
        <dbReference type="EMBL" id="KAJ8386636.1"/>
    </source>
</evidence>